<dbReference type="STRING" id="1385512.N784_05230"/>
<dbReference type="EMBL" id="AVPG01000014">
    <property type="protein sequence ID" value="KGX86354.1"/>
    <property type="molecule type" value="Genomic_DNA"/>
</dbReference>
<dbReference type="Pfam" id="PF06338">
    <property type="entry name" value="ComK"/>
    <property type="match status" value="1"/>
</dbReference>
<accession>A0A0A5G2T3</accession>
<dbReference type="InterPro" id="IPR010461">
    <property type="entry name" value="ComK"/>
</dbReference>
<dbReference type="AlphaFoldDB" id="A0A0A5G2T3"/>
<gene>
    <name evidence="1" type="ORF">N784_05230</name>
</gene>
<dbReference type="Proteomes" id="UP000030401">
    <property type="component" value="Unassembled WGS sequence"/>
</dbReference>
<proteinExistence type="predicted"/>
<organism evidence="1 2">
    <name type="scientific">Pontibacillus litoralis JSM 072002</name>
    <dbReference type="NCBI Taxonomy" id="1385512"/>
    <lineage>
        <taxon>Bacteria</taxon>
        <taxon>Bacillati</taxon>
        <taxon>Bacillota</taxon>
        <taxon>Bacilli</taxon>
        <taxon>Bacillales</taxon>
        <taxon>Bacillaceae</taxon>
        <taxon>Pontibacillus</taxon>
    </lineage>
</organism>
<evidence type="ECO:0008006" key="3">
    <source>
        <dbReference type="Google" id="ProtNLM"/>
    </source>
</evidence>
<dbReference type="RefSeq" id="WP_052127250.1">
    <property type="nucleotide sequence ID" value="NZ_AVPG01000014.1"/>
</dbReference>
<protein>
    <recommendedName>
        <fullName evidence="3">Competence protein</fullName>
    </recommendedName>
</protein>
<sequence>MIMDGNHYRSKEERGLIGPNTMMIVASPQETYQTKITDKVEGDIYVSATPQEVILSACLEGFSDYEGRRLATINRTEYKKKVPIAIHPQQDIFAFPTQSSKQPNCVWLFASHIKDIAENGTKHVIIHFQNGTTTQLPVSKYVIKKQMERTSYCRFLYQQLYDK</sequence>
<comment type="caution">
    <text evidence="1">The sequence shown here is derived from an EMBL/GenBank/DDBJ whole genome shotgun (WGS) entry which is preliminary data.</text>
</comment>
<dbReference type="eggNOG" id="COG4903">
    <property type="taxonomic scope" value="Bacteria"/>
</dbReference>
<keyword evidence="2" id="KW-1185">Reference proteome</keyword>
<evidence type="ECO:0000313" key="2">
    <source>
        <dbReference type="Proteomes" id="UP000030401"/>
    </source>
</evidence>
<name>A0A0A5G2T3_9BACI</name>
<evidence type="ECO:0000313" key="1">
    <source>
        <dbReference type="EMBL" id="KGX86354.1"/>
    </source>
</evidence>
<dbReference type="GO" id="GO:0030420">
    <property type="term" value="P:establishment of competence for transformation"/>
    <property type="evidence" value="ECO:0007669"/>
    <property type="project" value="InterPro"/>
</dbReference>
<dbReference type="OrthoDB" id="2417337at2"/>
<reference evidence="1 2" key="1">
    <citation type="submission" date="2013-08" db="EMBL/GenBank/DDBJ databases">
        <authorList>
            <person name="Huang J."/>
            <person name="Wang G."/>
        </authorList>
    </citation>
    <scope>NUCLEOTIDE SEQUENCE [LARGE SCALE GENOMIC DNA]</scope>
    <source>
        <strain evidence="1 2">JSM 072002</strain>
    </source>
</reference>